<organism evidence="1">
    <name type="scientific">Zeugodacus cucurbitae</name>
    <name type="common">Melon fruit fly</name>
    <name type="synonym">Bactrocera cucurbitae</name>
    <dbReference type="NCBI Taxonomy" id="28588"/>
    <lineage>
        <taxon>Eukaryota</taxon>
        <taxon>Metazoa</taxon>
        <taxon>Ecdysozoa</taxon>
        <taxon>Arthropoda</taxon>
        <taxon>Hexapoda</taxon>
        <taxon>Insecta</taxon>
        <taxon>Pterygota</taxon>
        <taxon>Neoptera</taxon>
        <taxon>Endopterygota</taxon>
        <taxon>Diptera</taxon>
        <taxon>Brachycera</taxon>
        <taxon>Muscomorpha</taxon>
        <taxon>Tephritoidea</taxon>
        <taxon>Tephritidae</taxon>
        <taxon>Zeugodacus</taxon>
        <taxon>Zeugodacus</taxon>
    </lineage>
</organism>
<reference evidence="1" key="1">
    <citation type="submission" date="2014-11" db="EMBL/GenBank/DDBJ databases">
        <authorList>
            <person name="Geib S."/>
        </authorList>
    </citation>
    <scope>NUCLEOTIDE SEQUENCE</scope>
</reference>
<dbReference type="AlphaFoldDB" id="A0A0A1WWX8"/>
<sequence>MKKFKKKIHRKYEDFYDANDLRDPDTFPNINLTINDFDARGGVVNPRAPCLVTTIDPSYVKDARTQRLARKFRMKTDILLLREITRKKFMIFSTQQMYLDKEREKKQQDDEYQGLLNFFEYTENALQAVEANAYKDMRASLEKCQELQKCTLADELKAVKEDHRRALVEAHDVYQRFLYLLKLIGYFDEIDDEAVGAEGNRLILPKEIAELKAQNESETGMQQIEVVRNYMDAVVRPYLAKRNHLKADVWLKGFELTRSKLTNYYKRYTNLALLNHIVALVYEKFQKTQARCKIPPMLKDANFMKERVATLRLQAEQTLVEYENKQSKDNLTLKLNAIVPVILKSLQRSAMRTNEPQKAHGKLNGMAENTEAVENQSVKSFQSRPESALSSCRDEPDTTLAKIELIQAHLLWLLNELDDMPPELCKEVEKRVRRRFKLSKEKSRRALVEQTRLQNWMAHFKKHELQRQKDTAICVRRKVVHEIN</sequence>
<protein>
    <submittedName>
        <fullName evidence="1">BEACH domain-containing protein lvsB</fullName>
    </submittedName>
</protein>
<reference evidence="1" key="2">
    <citation type="journal article" date="2015" name="Gigascience">
        <title>Reconstructing a comprehensive transcriptome assembly of a white-pupal translocated strain of the pest fruit fly Bactrocera cucurbitae.</title>
        <authorList>
            <person name="Sim S.B."/>
            <person name="Calla B."/>
            <person name="Hall B."/>
            <person name="DeRego T."/>
            <person name="Geib S.M."/>
        </authorList>
    </citation>
    <scope>NUCLEOTIDE SEQUENCE</scope>
</reference>
<dbReference type="EMBL" id="GBXI01010975">
    <property type="protein sequence ID" value="JAD03317.1"/>
    <property type="molecule type" value="Transcribed_RNA"/>
</dbReference>
<accession>A0A0A1WWX8</accession>
<name>A0A0A1WWX8_ZEUCU</name>
<evidence type="ECO:0000313" key="1">
    <source>
        <dbReference type="EMBL" id="JAD03317.1"/>
    </source>
</evidence>
<proteinExistence type="predicted"/>
<gene>
    <name evidence="1" type="primary">lvsB_1</name>
    <name evidence="1" type="ORF">g.28252</name>
</gene>